<dbReference type="SUPFAM" id="SSF54001">
    <property type="entry name" value="Cysteine proteinases"/>
    <property type="match status" value="1"/>
</dbReference>
<protein>
    <submittedName>
        <fullName evidence="1">Uncharacterized protein</fullName>
    </submittedName>
</protein>
<dbReference type="Gene3D" id="3.90.1720.10">
    <property type="entry name" value="endopeptidase domain like (from Nostoc punctiforme)"/>
    <property type="match status" value="1"/>
</dbReference>
<dbReference type="PANTHER" id="PTHR47112">
    <property type="entry name" value="PX DOMAIN-CONTAINING PROTEIN"/>
    <property type="match status" value="1"/>
</dbReference>
<sequence length="210" mass="23530">MTTLKDIISKFSTGDLILFHGFGIESEIIEFIDDSPYSHVAMVMKFPELSDQPLLWSSDEITNLNDYLNNGLHAGVHLMDLQKVLDLTASRTNKKGEHYTYSWRKLEYPKGGDFMQTLEAFMRSVDGRAFPTLENMAINYADGKLGKRADQKTFFCSQLATNTYIHVGIFPDSLIDNSVAPGDYGDSKSAKLPFQNGAKLTSEVPFTHTV</sequence>
<accession>A0A3B0VZR2</accession>
<dbReference type="AlphaFoldDB" id="A0A3B0VZR2"/>
<organism evidence="1">
    <name type="scientific">hydrothermal vent metagenome</name>
    <dbReference type="NCBI Taxonomy" id="652676"/>
    <lineage>
        <taxon>unclassified sequences</taxon>
        <taxon>metagenomes</taxon>
        <taxon>ecological metagenomes</taxon>
    </lineage>
</organism>
<evidence type="ECO:0000313" key="1">
    <source>
        <dbReference type="EMBL" id="VAW37786.1"/>
    </source>
</evidence>
<gene>
    <name evidence="1" type="ORF">MNBD_GAMMA01-2000</name>
</gene>
<dbReference type="PANTHER" id="PTHR47112:SF1">
    <property type="entry name" value="PX DOMAIN-CONTAINING PROTEIN"/>
    <property type="match status" value="1"/>
</dbReference>
<proteinExistence type="predicted"/>
<dbReference type="InterPro" id="IPR038765">
    <property type="entry name" value="Papain-like_cys_pep_sf"/>
</dbReference>
<dbReference type="EMBL" id="UOEW01000178">
    <property type="protein sequence ID" value="VAW37786.1"/>
    <property type="molecule type" value="Genomic_DNA"/>
</dbReference>
<reference evidence="1" key="1">
    <citation type="submission" date="2018-06" db="EMBL/GenBank/DDBJ databases">
        <authorList>
            <person name="Zhirakovskaya E."/>
        </authorList>
    </citation>
    <scope>NUCLEOTIDE SEQUENCE</scope>
</reference>
<name>A0A3B0VZR2_9ZZZZ</name>